<comment type="cofactor">
    <cofactor evidence="7">
        <name>[4Fe-4S] cluster</name>
        <dbReference type="ChEBI" id="CHEBI:49883"/>
    </cofactor>
    <text evidence="7">Binds 1 [4Fe-4S] cluster per subunit.</text>
</comment>
<gene>
    <name evidence="7" type="primary">purF</name>
    <name evidence="10" type="ORF">JOC48_000467</name>
</gene>
<feature type="binding site" evidence="7">
    <location>
        <position position="244"/>
    </location>
    <ligand>
        <name>[4Fe-4S] cluster</name>
        <dbReference type="ChEBI" id="CHEBI:49883"/>
    </ligand>
</feature>
<comment type="pathway">
    <text evidence="1 7 8">Purine metabolism; IMP biosynthesis via de novo pathway; N(1)-(5-phospho-D-ribosyl)glycinamide from 5-phospho-alpha-D-ribose 1-diphosphate: step 1/2.</text>
</comment>
<keyword evidence="7" id="KW-0408">Iron</keyword>
<dbReference type="GO" id="GO:0004044">
    <property type="term" value="F:amidophosphoribosyltransferase activity"/>
    <property type="evidence" value="ECO:0007669"/>
    <property type="project" value="UniProtKB-EC"/>
</dbReference>
<dbReference type="CDD" id="cd06223">
    <property type="entry name" value="PRTases_typeI"/>
    <property type="match status" value="1"/>
</dbReference>
<protein>
    <recommendedName>
        <fullName evidence="7">Amidophosphoribosyltransferase</fullName>
        <shortName evidence="7">ATase</shortName>
        <ecNumber evidence="7">2.4.2.14</ecNumber>
    </recommendedName>
    <alternativeName>
        <fullName evidence="7">Glutamine phosphoribosylpyrophosphate amidotransferase</fullName>
        <shortName evidence="7">GPATase</shortName>
    </alternativeName>
</protein>
<dbReference type="InterPro" id="IPR029055">
    <property type="entry name" value="Ntn_hydrolases_N"/>
</dbReference>
<evidence type="ECO:0000313" key="10">
    <source>
        <dbReference type="EMBL" id="MBM7569989.1"/>
    </source>
</evidence>
<keyword evidence="7" id="KW-0460">Magnesium</keyword>
<evidence type="ECO:0000259" key="9">
    <source>
        <dbReference type="PROSITE" id="PS51278"/>
    </source>
</evidence>
<evidence type="ECO:0000256" key="2">
    <source>
        <dbReference type="ARBA" id="ARBA00010138"/>
    </source>
</evidence>
<dbReference type="CDD" id="cd00715">
    <property type="entry name" value="GPATase_N"/>
    <property type="match status" value="1"/>
</dbReference>
<keyword evidence="11" id="KW-1185">Reference proteome</keyword>
<dbReference type="SUPFAM" id="SSF56235">
    <property type="entry name" value="N-terminal nucleophile aminohydrolases (Ntn hydrolases)"/>
    <property type="match status" value="1"/>
</dbReference>
<dbReference type="InterPro" id="IPR029057">
    <property type="entry name" value="PRTase-like"/>
</dbReference>
<evidence type="ECO:0000256" key="6">
    <source>
        <dbReference type="ARBA" id="ARBA00022962"/>
    </source>
</evidence>
<dbReference type="EMBL" id="JAFBDR010000002">
    <property type="protein sequence ID" value="MBM7569989.1"/>
    <property type="molecule type" value="Genomic_DNA"/>
</dbReference>
<dbReference type="InterPro" id="IPR035584">
    <property type="entry name" value="PurF_N"/>
</dbReference>
<dbReference type="InterPro" id="IPR017932">
    <property type="entry name" value="GATase_2_dom"/>
</dbReference>
<accession>A0ABS2MVR1</accession>
<feature type="binding site" evidence="7">
    <location>
        <position position="353"/>
    </location>
    <ligand>
        <name>Mg(2+)</name>
        <dbReference type="ChEBI" id="CHEBI:18420"/>
    </ligand>
</feature>
<name>A0ABS2MVR1_9BACI</name>
<feature type="domain" description="Glutamine amidotransferase type-2" evidence="9">
    <location>
        <begin position="9"/>
        <end position="228"/>
    </location>
</feature>
<dbReference type="Pfam" id="PF00156">
    <property type="entry name" value="Pribosyltran"/>
    <property type="match status" value="1"/>
</dbReference>
<keyword evidence="7" id="KW-0479">Metal-binding</keyword>
<sequence>MSSEMKEKCGVFGIFNHPQAADLTYYGLHALQHRGQESAGIAVSDGKRLKHHHGMGLVNQAFSRDILDKMDGNMAIGHVRYSTSGESLLKNAQPLVFNYSKGDLAVAHNGNLVNARIERDVLQQQGSIFQTTTDTEVIAHLIARSKKQRFEHAAPDILSRIDGSFALVIMTENQLLIALDRHGLRPLSLGKIGDDAIVASSETCAFNAVGAKFWRDVEPGEWILINENGIETGRFAKKEEMSLCSFEFVYFARPDSVIRGRSVLSIRKELGETLAKEHPVEADVVVAVPESSIPSALGYAHQLDIPYEMGLIKNPYAGRSFIEPTQELRELAVRLKLSAVEEIIEGKRVVLIDDSIVRGTTIKRIVKLIQDAGAKEVHVRISSPMVRNPCFYGVDMPTKEEMLANRHEQEQAMGETIGADSLAFLSTDGLLEAVNIDLAETNQHCIACFSGAYPTHLYLD</sequence>
<dbReference type="NCBIfam" id="TIGR01134">
    <property type="entry name" value="purF"/>
    <property type="match status" value="1"/>
</dbReference>
<evidence type="ECO:0000256" key="7">
    <source>
        <dbReference type="HAMAP-Rule" id="MF_01931"/>
    </source>
</evidence>
<dbReference type="SUPFAM" id="SSF53271">
    <property type="entry name" value="PRTase-like"/>
    <property type="match status" value="1"/>
</dbReference>
<dbReference type="EC" id="2.4.2.14" evidence="7"/>
<feature type="binding site" evidence="7">
    <location>
        <position position="448"/>
    </location>
    <ligand>
        <name>[4Fe-4S] cluster</name>
        <dbReference type="ChEBI" id="CHEBI:49883"/>
    </ligand>
</feature>
<dbReference type="Gene3D" id="3.60.20.10">
    <property type="entry name" value="Glutamine Phosphoribosylpyrophosphate, subunit 1, domain 1"/>
    <property type="match status" value="1"/>
</dbReference>
<keyword evidence="6 7" id="KW-0315">Glutamine amidotransferase</keyword>
<feature type="active site" description="Nucleophile" evidence="7">
    <location>
        <position position="9"/>
    </location>
</feature>
<comment type="similarity">
    <text evidence="2 7 8">In the C-terminal section; belongs to the purine/pyrimidine phosphoribosyltransferase family.</text>
</comment>
<evidence type="ECO:0000256" key="4">
    <source>
        <dbReference type="ARBA" id="ARBA00022679"/>
    </source>
</evidence>
<feature type="binding site" evidence="7">
    <location>
        <position position="445"/>
    </location>
    <ligand>
        <name>[4Fe-4S] cluster</name>
        <dbReference type="ChEBI" id="CHEBI:49883"/>
    </ligand>
</feature>
<keyword evidence="5 7" id="KW-0658">Purine biosynthesis</keyword>
<dbReference type="Proteomes" id="UP001296943">
    <property type="component" value="Unassembled WGS sequence"/>
</dbReference>
<reference evidence="10 11" key="1">
    <citation type="submission" date="2021-01" db="EMBL/GenBank/DDBJ databases">
        <title>Genomic Encyclopedia of Type Strains, Phase IV (KMG-IV): sequencing the most valuable type-strain genomes for metagenomic binning, comparative biology and taxonomic classification.</title>
        <authorList>
            <person name="Goeker M."/>
        </authorList>
    </citation>
    <scope>NUCLEOTIDE SEQUENCE [LARGE SCALE GENOMIC DNA]</scope>
    <source>
        <strain evidence="10 11">DSM 23711</strain>
    </source>
</reference>
<evidence type="ECO:0000256" key="1">
    <source>
        <dbReference type="ARBA" id="ARBA00005209"/>
    </source>
</evidence>
<dbReference type="RefSeq" id="WP_204497435.1">
    <property type="nucleotide sequence ID" value="NZ_JAFBDR010000002.1"/>
</dbReference>
<comment type="caution">
    <text evidence="10">The sequence shown here is derived from an EMBL/GenBank/DDBJ whole genome shotgun (WGS) entry which is preliminary data.</text>
</comment>
<feature type="binding site" evidence="7">
    <location>
        <position position="354"/>
    </location>
    <ligand>
        <name>Mg(2+)</name>
        <dbReference type="ChEBI" id="CHEBI:18420"/>
    </ligand>
</feature>
<dbReference type="Pfam" id="PF13522">
    <property type="entry name" value="GATase_6"/>
    <property type="match status" value="1"/>
</dbReference>
<comment type="function">
    <text evidence="7">Catalyzes the formation of phosphoribosylamine from phosphoribosylpyrophosphate (PRPP) and glutamine.</text>
</comment>
<comment type="cofactor">
    <cofactor evidence="7">
        <name>Mg(2+)</name>
        <dbReference type="ChEBI" id="CHEBI:18420"/>
    </cofactor>
    <text evidence="7">Binds 1 Mg(2+) ion per subunit.</text>
</comment>
<keyword evidence="7" id="KW-0004">4Fe-4S</keyword>
<comment type="catalytic activity">
    <reaction evidence="7 8">
        <text>5-phospho-beta-D-ribosylamine + L-glutamate + diphosphate = 5-phospho-alpha-D-ribose 1-diphosphate + L-glutamine + H2O</text>
        <dbReference type="Rhea" id="RHEA:14905"/>
        <dbReference type="ChEBI" id="CHEBI:15377"/>
        <dbReference type="ChEBI" id="CHEBI:29985"/>
        <dbReference type="ChEBI" id="CHEBI:33019"/>
        <dbReference type="ChEBI" id="CHEBI:58017"/>
        <dbReference type="ChEBI" id="CHEBI:58359"/>
        <dbReference type="ChEBI" id="CHEBI:58681"/>
        <dbReference type="EC" id="2.4.2.14"/>
    </reaction>
</comment>
<dbReference type="HAMAP" id="MF_01931">
    <property type="entry name" value="PurF"/>
    <property type="match status" value="1"/>
</dbReference>
<dbReference type="Gene3D" id="3.40.50.2020">
    <property type="match status" value="1"/>
</dbReference>
<evidence type="ECO:0000313" key="11">
    <source>
        <dbReference type="Proteomes" id="UP001296943"/>
    </source>
</evidence>
<feature type="binding site" evidence="7">
    <location>
        <position position="390"/>
    </location>
    <ligand>
        <name>[4Fe-4S] cluster</name>
        <dbReference type="ChEBI" id="CHEBI:49883"/>
    </ligand>
</feature>
<proteinExistence type="inferred from homology"/>
<keyword evidence="7" id="KW-0411">Iron-sulfur</keyword>
<feature type="binding site" evidence="7">
    <location>
        <position position="291"/>
    </location>
    <ligand>
        <name>Mg(2+)</name>
        <dbReference type="ChEBI" id="CHEBI:18420"/>
    </ligand>
</feature>
<evidence type="ECO:0000256" key="3">
    <source>
        <dbReference type="ARBA" id="ARBA00022676"/>
    </source>
</evidence>
<evidence type="ECO:0000256" key="5">
    <source>
        <dbReference type="ARBA" id="ARBA00022755"/>
    </source>
</evidence>
<evidence type="ECO:0000256" key="8">
    <source>
        <dbReference type="PIRNR" id="PIRNR000485"/>
    </source>
</evidence>
<dbReference type="InterPro" id="IPR005854">
    <property type="entry name" value="PurF"/>
</dbReference>
<keyword evidence="3 7" id="KW-0328">Glycosyltransferase</keyword>
<dbReference type="PANTHER" id="PTHR11907">
    <property type="entry name" value="AMIDOPHOSPHORIBOSYLTRANSFERASE"/>
    <property type="match status" value="1"/>
</dbReference>
<keyword evidence="4 7" id="KW-0808">Transferase</keyword>
<dbReference type="PIRSF" id="PIRSF000485">
    <property type="entry name" value="Amd_phspho_trans"/>
    <property type="match status" value="1"/>
</dbReference>
<dbReference type="PROSITE" id="PS51278">
    <property type="entry name" value="GATASE_TYPE_2"/>
    <property type="match status" value="1"/>
</dbReference>
<organism evidence="10 11">
    <name type="scientific">Aquibacillus albus</name>
    <dbReference type="NCBI Taxonomy" id="1168171"/>
    <lineage>
        <taxon>Bacteria</taxon>
        <taxon>Bacillati</taxon>
        <taxon>Bacillota</taxon>
        <taxon>Bacilli</taxon>
        <taxon>Bacillales</taxon>
        <taxon>Bacillaceae</taxon>
        <taxon>Aquibacillus</taxon>
    </lineage>
</organism>
<dbReference type="InterPro" id="IPR000836">
    <property type="entry name" value="PRTase_dom"/>
</dbReference>